<dbReference type="PANTHER" id="PTHR33221">
    <property type="entry name" value="WINGED HELIX-TURN-HELIX TRANSCRIPTIONAL REGULATOR, RRF2 FAMILY"/>
    <property type="match status" value="1"/>
</dbReference>
<dbReference type="AlphaFoldDB" id="A0A402CP36"/>
<dbReference type="Gene3D" id="1.10.10.10">
    <property type="entry name" value="Winged helix-like DNA-binding domain superfamily/Winged helix DNA-binding domain"/>
    <property type="match status" value="1"/>
</dbReference>
<dbReference type="FunCoup" id="A0A402CP36">
    <property type="interactions" value="40"/>
</dbReference>
<dbReference type="OrthoDB" id="9808360at2"/>
<sequence>MLALSKKADYALNALLYLAHVEEGRAVTMKEIAAQLDAPTELLAKVLQSLARAGILTAMHGKFGGYRLAQEPCDISVIRVMETIDGPLAIASCLRNDGVPCVQMRKCRIRQPMANINARIREVLADITVKQMCTDCGEREAREPSAPDEN</sequence>
<dbReference type="PANTHER" id="PTHR33221:SF15">
    <property type="entry name" value="HTH-TYPE TRANSCRIPTIONAL REGULATOR YWGB-RELATED"/>
    <property type="match status" value="1"/>
</dbReference>
<organism evidence="1 2">
    <name type="scientific">Capsulimonas corticalis</name>
    <dbReference type="NCBI Taxonomy" id="2219043"/>
    <lineage>
        <taxon>Bacteria</taxon>
        <taxon>Bacillati</taxon>
        <taxon>Armatimonadota</taxon>
        <taxon>Armatimonadia</taxon>
        <taxon>Capsulimonadales</taxon>
        <taxon>Capsulimonadaceae</taxon>
        <taxon>Capsulimonas</taxon>
    </lineage>
</organism>
<evidence type="ECO:0000313" key="2">
    <source>
        <dbReference type="Proteomes" id="UP000287394"/>
    </source>
</evidence>
<name>A0A402CP36_9BACT</name>
<dbReference type="Proteomes" id="UP000287394">
    <property type="component" value="Chromosome"/>
</dbReference>
<accession>A0A402CP36</accession>
<protein>
    <submittedName>
        <fullName evidence="1">Rrf2 family transcriptional regulator</fullName>
    </submittedName>
</protein>
<dbReference type="InterPro" id="IPR030489">
    <property type="entry name" value="TR_Rrf2-type_CS"/>
</dbReference>
<dbReference type="SUPFAM" id="SSF46785">
    <property type="entry name" value="Winged helix' DNA-binding domain"/>
    <property type="match status" value="1"/>
</dbReference>
<dbReference type="InterPro" id="IPR000944">
    <property type="entry name" value="Tscrpt_reg_Rrf2"/>
</dbReference>
<dbReference type="PROSITE" id="PS51197">
    <property type="entry name" value="HTH_RRF2_2"/>
    <property type="match status" value="1"/>
</dbReference>
<dbReference type="EMBL" id="AP025739">
    <property type="protein sequence ID" value="BDI33134.1"/>
    <property type="molecule type" value="Genomic_DNA"/>
</dbReference>
<dbReference type="GO" id="GO:0005829">
    <property type="term" value="C:cytosol"/>
    <property type="evidence" value="ECO:0007669"/>
    <property type="project" value="TreeGrafter"/>
</dbReference>
<dbReference type="RefSeq" id="WP_119319197.1">
    <property type="nucleotide sequence ID" value="NZ_AP025739.1"/>
</dbReference>
<gene>
    <name evidence="1" type="ORF">CCAX7_51850</name>
</gene>
<dbReference type="InterPro" id="IPR036390">
    <property type="entry name" value="WH_DNA-bd_sf"/>
</dbReference>
<reference evidence="1 2" key="1">
    <citation type="journal article" date="2019" name="Int. J. Syst. Evol. Microbiol.">
        <title>Capsulimonas corticalis gen. nov., sp. nov., an aerobic capsulated bacterium, of a novel bacterial order, Capsulimonadales ord. nov., of the class Armatimonadia of the phylum Armatimonadetes.</title>
        <authorList>
            <person name="Li J."/>
            <person name="Kudo C."/>
            <person name="Tonouchi A."/>
        </authorList>
    </citation>
    <scope>NUCLEOTIDE SEQUENCE [LARGE SCALE GENOMIC DNA]</scope>
    <source>
        <strain evidence="1 2">AX-7</strain>
    </source>
</reference>
<dbReference type="Pfam" id="PF02082">
    <property type="entry name" value="Rrf2"/>
    <property type="match status" value="1"/>
</dbReference>
<dbReference type="InterPro" id="IPR036388">
    <property type="entry name" value="WH-like_DNA-bd_sf"/>
</dbReference>
<dbReference type="PROSITE" id="PS01332">
    <property type="entry name" value="HTH_RRF2_1"/>
    <property type="match status" value="1"/>
</dbReference>
<dbReference type="GO" id="GO:0003700">
    <property type="term" value="F:DNA-binding transcription factor activity"/>
    <property type="evidence" value="ECO:0007669"/>
    <property type="project" value="TreeGrafter"/>
</dbReference>
<keyword evidence="2" id="KW-1185">Reference proteome</keyword>
<dbReference type="NCBIfam" id="TIGR00738">
    <property type="entry name" value="rrf2_super"/>
    <property type="match status" value="1"/>
</dbReference>
<evidence type="ECO:0000313" key="1">
    <source>
        <dbReference type="EMBL" id="BDI33134.1"/>
    </source>
</evidence>
<proteinExistence type="predicted"/>
<dbReference type="KEGG" id="ccot:CCAX7_51850"/>